<proteinExistence type="predicted"/>
<dbReference type="AlphaFoldDB" id="A0AAX2IWU3"/>
<organism evidence="2 3">
    <name type="scientific">Legionella pneumophila subsp. pascullei</name>
    <dbReference type="NCBI Taxonomy" id="91890"/>
    <lineage>
        <taxon>Bacteria</taxon>
        <taxon>Pseudomonadati</taxon>
        <taxon>Pseudomonadota</taxon>
        <taxon>Gammaproteobacteria</taxon>
        <taxon>Legionellales</taxon>
        <taxon>Legionellaceae</taxon>
        <taxon>Legionella</taxon>
    </lineage>
</organism>
<name>A0AAX2IWU3_LEGPN</name>
<protein>
    <submittedName>
        <fullName evidence="2">Mitomycin resistance protein mcrB</fullName>
    </submittedName>
</protein>
<dbReference type="Pfam" id="PF11731">
    <property type="entry name" value="Cdd1"/>
    <property type="match status" value="1"/>
</dbReference>
<reference evidence="2 3" key="1">
    <citation type="submission" date="2018-06" db="EMBL/GenBank/DDBJ databases">
        <authorList>
            <consortium name="Pathogen Informatics"/>
            <person name="Doyle S."/>
        </authorList>
    </citation>
    <scope>NUCLEOTIDE SEQUENCE [LARGE SCALE GENOMIC DNA]</scope>
    <source>
        <strain evidence="2 3">NCTC12272</strain>
    </source>
</reference>
<feature type="transmembrane region" description="Helical" evidence="1">
    <location>
        <begin position="96"/>
        <end position="115"/>
    </location>
</feature>
<evidence type="ECO:0000313" key="2">
    <source>
        <dbReference type="EMBL" id="SQG90337.1"/>
    </source>
</evidence>
<gene>
    <name evidence="2" type="ORF">NCTC12272_01526</name>
</gene>
<dbReference type="EMBL" id="LS483412">
    <property type="protein sequence ID" value="SQG90337.1"/>
    <property type="molecule type" value="Genomic_DNA"/>
</dbReference>
<dbReference type="Proteomes" id="UP000249566">
    <property type="component" value="Chromosome 1"/>
</dbReference>
<evidence type="ECO:0000313" key="3">
    <source>
        <dbReference type="Proteomes" id="UP000249566"/>
    </source>
</evidence>
<keyword evidence="1" id="KW-0472">Membrane</keyword>
<dbReference type="RefSeq" id="WP_231955189.1">
    <property type="nucleotide sequence ID" value="NZ_CAAAIJ010000001.1"/>
</dbReference>
<dbReference type="InterPro" id="IPR021725">
    <property type="entry name" value="Cdd1"/>
</dbReference>
<keyword evidence="1" id="KW-0812">Transmembrane</keyword>
<accession>A0AAX2IWU3</accession>
<keyword evidence="1" id="KW-1133">Transmembrane helix</keyword>
<evidence type="ECO:0000256" key="1">
    <source>
        <dbReference type="SAM" id="Phobius"/>
    </source>
</evidence>
<sequence length="116" mass="13629">MAKNKFKVVNPLLSLMNVGEATYNDLQLLKINSIQQLANACADELYLRLQQITGQSHDPCVWDVFAAAINEARTGEKQPWWEWTKIRKKSNWKEHFVFKIFNVTIIMYNMHFIPFP</sequence>